<evidence type="ECO:0000313" key="1">
    <source>
        <dbReference type="EMBL" id="GIL29144.1"/>
    </source>
</evidence>
<organism evidence="1 2">
    <name type="scientific">Actinocatenispora comari</name>
    <dbReference type="NCBI Taxonomy" id="2807577"/>
    <lineage>
        <taxon>Bacteria</taxon>
        <taxon>Bacillati</taxon>
        <taxon>Actinomycetota</taxon>
        <taxon>Actinomycetes</taxon>
        <taxon>Micromonosporales</taxon>
        <taxon>Micromonosporaceae</taxon>
        <taxon>Actinocatenispora</taxon>
    </lineage>
</organism>
<proteinExistence type="predicted"/>
<dbReference type="EMBL" id="BOPO01000084">
    <property type="protein sequence ID" value="GIL29144.1"/>
    <property type="molecule type" value="Genomic_DNA"/>
</dbReference>
<gene>
    <name evidence="1" type="ORF">NUM_43980</name>
</gene>
<name>A0A8J4AD29_9ACTN</name>
<reference evidence="2" key="1">
    <citation type="journal article" date="2021" name="Int. J. Syst. Evol. Microbiol.">
        <title>Actinocatenispora comari sp. nov., an endophytic actinomycete isolated from aerial parts of Comarum salesowianum.</title>
        <authorList>
            <person name="Oyunbileg N."/>
            <person name="Iizaka Y."/>
            <person name="Hamada M."/>
            <person name="Davaapurev B.O."/>
            <person name="Fukumoto A."/>
            <person name="Tsetseg B."/>
            <person name="Kato F."/>
            <person name="Tamura T."/>
            <person name="Batkhuu J."/>
            <person name="Anzai Y."/>
        </authorList>
    </citation>
    <scope>NUCLEOTIDE SEQUENCE [LARGE SCALE GENOMIC DNA]</scope>
    <source>
        <strain evidence="2">NUM-2625</strain>
    </source>
</reference>
<evidence type="ECO:0000313" key="2">
    <source>
        <dbReference type="Proteomes" id="UP000614996"/>
    </source>
</evidence>
<sequence length="78" mass="8135">MRSARSGLERAVGDYEQLLAAAGRLLARANTSQLAPEDPRVHAVETVVLGDVQDAVRAFVAACNAEDDRAGDGAGDAR</sequence>
<accession>A0A8J4AD29</accession>
<dbReference type="AlphaFoldDB" id="A0A8J4AD29"/>
<keyword evidence="2" id="KW-1185">Reference proteome</keyword>
<comment type="caution">
    <text evidence="1">The sequence shown here is derived from an EMBL/GenBank/DDBJ whole genome shotgun (WGS) entry which is preliminary data.</text>
</comment>
<dbReference type="Proteomes" id="UP000614996">
    <property type="component" value="Unassembled WGS sequence"/>
</dbReference>
<protein>
    <submittedName>
        <fullName evidence="1">Uncharacterized protein</fullName>
    </submittedName>
</protein>